<dbReference type="PIRSF" id="PIRSF005650">
    <property type="entry name" value="Uridylate_kin"/>
    <property type="match status" value="1"/>
</dbReference>
<gene>
    <name evidence="11 13" type="primary">pyrH</name>
    <name evidence="13" type="ORF">HBA18_03435</name>
</gene>
<keyword evidence="6 11" id="KW-0547">Nucleotide-binding</keyword>
<keyword evidence="8 11" id="KW-0067">ATP-binding</keyword>
<comment type="caution">
    <text evidence="11">Lacks conserved residue(s) required for the propagation of feature annotation.</text>
</comment>
<evidence type="ECO:0000256" key="1">
    <source>
        <dbReference type="ARBA" id="ARBA00004496"/>
    </source>
</evidence>
<dbReference type="NCBIfam" id="TIGR02075">
    <property type="entry name" value="pyrH_bact"/>
    <property type="match status" value="1"/>
</dbReference>
<keyword evidence="9 11" id="KW-0665">Pyrimidine biosynthesis</keyword>
<dbReference type="EC" id="2.7.4.22" evidence="11"/>
<dbReference type="InterPro" id="IPR001048">
    <property type="entry name" value="Asp/Glu/Uridylate_kinase"/>
</dbReference>
<dbReference type="InterPro" id="IPR036393">
    <property type="entry name" value="AceGlu_kinase-like_sf"/>
</dbReference>
<keyword evidence="7 11" id="KW-0418">Kinase</keyword>
<feature type="binding site" evidence="11">
    <location>
        <position position="174"/>
    </location>
    <ligand>
        <name>ATP</name>
        <dbReference type="ChEBI" id="CHEBI:30616"/>
    </ligand>
</feature>
<evidence type="ECO:0000313" key="13">
    <source>
        <dbReference type="EMBL" id="QIR05516.1"/>
    </source>
</evidence>
<dbReference type="SUPFAM" id="SSF53633">
    <property type="entry name" value="Carbamate kinase-like"/>
    <property type="match status" value="1"/>
</dbReference>
<feature type="binding site" evidence="11">
    <location>
        <position position="57"/>
    </location>
    <ligand>
        <name>UMP</name>
        <dbReference type="ChEBI" id="CHEBI:57865"/>
    </ligand>
</feature>
<accession>A0ABX6K1S1</accession>
<dbReference type="CDD" id="cd04254">
    <property type="entry name" value="AAK_UMPK-PyrH-Ec"/>
    <property type="match status" value="1"/>
</dbReference>
<comment type="similarity">
    <text evidence="3 11">Belongs to the UMP kinase family.</text>
</comment>
<organism evidence="13 14">
    <name type="scientific">Salinivibrio costicola</name>
    <name type="common">Vibrio costicola</name>
    <dbReference type="NCBI Taxonomy" id="51367"/>
    <lineage>
        <taxon>Bacteria</taxon>
        <taxon>Pseudomonadati</taxon>
        <taxon>Pseudomonadota</taxon>
        <taxon>Gammaproteobacteria</taxon>
        <taxon>Vibrionales</taxon>
        <taxon>Vibrionaceae</taxon>
        <taxon>Salinivibrio</taxon>
    </lineage>
</organism>
<dbReference type="Gene3D" id="3.40.1160.10">
    <property type="entry name" value="Acetylglutamate kinase-like"/>
    <property type="match status" value="1"/>
</dbReference>
<evidence type="ECO:0000313" key="14">
    <source>
        <dbReference type="Proteomes" id="UP000501408"/>
    </source>
</evidence>
<dbReference type="EMBL" id="CP050266">
    <property type="protein sequence ID" value="QIR05516.1"/>
    <property type="molecule type" value="Genomic_DNA"/>
</dbReference>
<comment type="function">
    <text evidence="11">Catalyzes the reversible phosphorylation of UMP to UDP.</text>
</comment>
<evidence type="ECO:0000256" key="10">
    <source>
        <dbReference type="ARBA" id="ARBA00047767"/>
    </source>
</evidence>
<evidence type="ECO:0000256" key="2">
    <source>
        <dbReference type="ARBA" id="ARBA00004791"/>
    </source>
</evidence>
<comment type="subcellular location">
    <subcellularLocation>
        <location evidence="1 11">Cytoplasm</location>
    </subcellularLocation>
</comment>
<dbReference type="PANTHER" id="PTHR42833:SF4">
    <property type="entry name" value="URIDYLATE KINASE PUMPKIN, CHLOROPLASTIC"/>
    <property type="match status" value="1"/>
</dbReference>
<evidence type="ECO:0000256" key="6">
    <source>
        <dbReference type="ARBA" id="ARBA00022741"/>
    </source>
</evidence>
<evidence type="ECO:0000256" key="4">
    <source>
        <dbReference type="ARBA" id="ARBA00022490"/>
    </source>
</evidence>
<dbReference type="Proteomes" id="UP000501408">
    <property type="component" value="Chromosome 1"/>
</dbReference>
<sequence>MTTNPKPAYQRILLKLSGEALQGNDGFGIDPTVLDRMAQEIKELVELGVQVGLVIGGGNLFRGAGLAEAGMNRVVGDHMGMLATVMNGLAMRDALHRAYVNARVMSAIPLNGVCDSYNWAEAISQLRNGRVVIFSAGTGNPFFTTDSAACLRGIEIESDVVIKATKVDGVYSDDPTKNPDAELYSTLSYQDVLEKELKVMDLAAFTLARDHQMPIRVFNMNKPGALRRVVMGETEGTLITNS</sequence>
<feature type="region of interest" description="Involved in allosteric activation by GTP" evidence="11">
    <location>
        <begin position="23"/>
        <end position="28"/>
    </location>
</feature>
<dbReference type="RefSeq" id="WP_069588604.1">
    <property type="nucleotide sequence ID" value="NZ_CP050266.1"/>
</dbReference>
<comment type="catalytic activity">
    <reaction evidence="10 11">
        <text>UMP + ATP = UDP + ADP</text>
        <dbReference type="Rhea" id="RHEA:24400"/>
        <dbReference type="ChEBI" id="CHEBI:30616"/>
        <dbReference type="ChEBI" id="CHEBI:57865"/>
        <dbReference type="ChEBI" id="CHEBI:58223"/>
        <dbReference type="ChEBI" id="CHEBI:456216"/>
        <dbReference type="EC" id="2.7.4.22"/>
    </reaction>
</comment>
<evidence type="ECO:0000256" key="8">
    <source>
        <dbReference type="ARBA" id="ARBA00022840"/>
    </source>
</evidence>
<evidence type="ECO:0000256" key="3">
    <source>
        <dbReference type="ARBA" id="ARBA00007614"/>
    </source>
</evidence>
<keyword evidence="4 11" id="KW-0963">Cytoplasm</keyword>
<feature type="binding site" evidence="11">
    <location>
        <position position="58"/>
    </location>
    <ligand>
        <name>ATP</name>
        <dbReference type="ChEBI" id="CHEBI:30616"/>
    </ligand>
</feature>
<feature type="binding site" evidence="11">
    <location>
        <begin position="138"/>
        <end position="145"/>
    </location>
    <ligand>
        <name>UMP</name>
        <dbReference type="ChEBI" id="CHEBI:57865"/>
    </ligand>
</feature>
<evidence type="ECO:0000256" key="5">
    <source>
        <dbReference type="ARBA" id="ARBA00022679"/>
    </source>
</evidence>
<feature type="binding site" evidence="11">
    <location>
        <position position="77"/>
    </location>
    <ligand>
        <name>UMP</name>
        <dbReference type="ChEBI" id="CHEBI:57865"/>
    </ligand>
</feature>
<reference evidence="13 14" key="1">
    <citation type="submission" date="2020-03" db="EMBL/GenBank/DDBJ databases">
        <title>Genome mining reveals the biosynthetic pathways of PHA and ectoines of the halophilic strain Salinivibrio costicola M318 isolated from fermented shrimp paste.</title>
        <authorList>
            <person name="Doan T.V."/>
            <person name="Tran L.T."/>
            <person name="Trieu T.A."/>
            <person name="Nguyen Q.V."/>
            <person name="Quach T.N."/>
            <person name="Phi T.Q."/>
            <person name="Kumar S."/>
        </authorList>
    </citation>
    <scope>NUCLEOTIDE SEQUENCE [LARGE SCALE GENOMIC DNA]</scope>
    <source>
        <strain evidence="13 14">M318</strain>
    </source>
</reference>
<comment type="pathway">
    <text evidence="2 11">Pyrimidine metabolism; CTP biosynthesis via de novo pathway; UDP from UMP (UMPK route): step 1/1.</text>
</comment>
<proteinExistence type="inferred from homology"/>
<dbReference type="HAMAP" id="MF_01220_B">
    <property type="entry name" value="PyrH_B"/>
    <property type="match status" value="1"/>
</dbReference>
<evidence type="ECO:0000256" key="9">
    <source>
        <dbReference type="ARBA" id="ARBA00022975"/>
    </source>
</evidence>
<feature type="binding site" evidence="11">
    <location>
        <position position="62"/>
    </location>
    <ligand>
        <name>ATP</name>
        <dbReference type="ChEBI" id="CHEBI:30616"/>
    </ligand>
</feature>
<evidence type="ECO:0000256" key="11">
    <source>
        <dbReference type="HAMAP-Rule" id="MF_01220"/>
    </source>
</evidence>
<comment type="subunit">
    <text evidence="11">Homohexamer.</text>
</comment>
<dbReference type="GO" id="GO:0033862">
    <property type="term" value="F:UMP kinase activity"/>
    <property type="evidence" value="ECO:0007669"/>
    <property type="project" value="UniProtKB-EC"/>
</dbReference>
<feature type="binding site" evidence="11">
    <location>
        <begin position="15"/>
        <end position="18"/>
    </location>
    <ligand>
        <name>ATP</name>
        <dbReference type="ChEBI" id="CHEBI:30616"/>
    </ligand>
</feature>
<name>A0ABX6K1S1_SALCS</name>
<comment type="activity regulation">
    <text evidence="11">Allosterically activated by GTP. Inhibited by UTP.</text>
</comment>
<evidence type="ECO:0000259" key="12">
    <source>
        <dbReference type="Pfam" id="PF00696"/>
    </source>
</evidence>
<feature type="domain" description="Aspartate/glutamate/uridylate kinase" evidence="12">
    <location>
        <begin position="11"/>
        <end position="219"/>
    </location>
</feature>
<dbReference type="Pfam" id="PF00696">
    <property type="entry name" value="AA_kinase"/>
    <property type="match status" value="1"/>
</dbReference>
<feature type="binding site" evidence="11">
    <location>
        <position position="171"/>
    </location>
    <ligand>
        <name>ATP</name>
        <dbReference type="ChEBI" id="CHEBI:30616"/>
    </ligand>
</feature>
<evidence type="ECO:0000256" key="7">
    <source>
        <dbReference type="ARBA" id="ARBA00022777"/>
    </source>
</evidence>
<keyword evidence="11" id="KW-0021">Allosteric enzyme</keyword>
<dbReference type="InterPro" id="IPR011817">
    <property type="entry name" value="Uridylate_kinase"/>
</dbReference>
<dbReference type="InterPro" id="IPR015963">
    <property type="entry name" value="Uridylate_kinase_bac"/>
</dbReference>
<keyword evidence="5 11" id="KW-0808">Transferase</keyword>
<protein>
    <recommendedName>
        <fullName evidence="11">Uridylate kinase</fullName>
        <shortName evidence="11">UK</shortName>
        <ecNumber evidence="11">2.7.4.22</ecNumber>
    </recommendedName>
    <alternativeName>
        <fullName evidence="11">Uridine monophosphate kinase</fullName>
        <shortName evidence="11">UMP kinase</shortName>
        <shortName evidence="11">UMPK</shortName>
    </alternativeName>
</protein>
<keyword evidence="14" id="KW-1185">Reference proteome</keyword>
<dbReference type="PANTHER" id="PTHR42833">
    <property type="entry name" value="URIDYLATE KINASE"/>
    <property type="match status" value="1"/>
</dbReference>
<feature type="binding site" evidence="11">
    <location>
        <position position="165"/>
    </location>
    <ligand>
        <name>ATP</name>
        <dbReference type="ChEBI" id="CHEBI:30616"/>
    </ligand>
</feature>